<evidence type="ECO:0000313" key="2">
    <source>
        <dbReference type="Proteomes" id="UP000243459"/>
    </source>
</evidence>
<gene>
    <name evidence="1" type="ORF">A4U43_C05F9980</name>
</gene>
<proteinExistence type="predicted"/>
<dbReference type="Gramene" id="ONK68309">
    <property type="protein sequence ID" value="ONK68309"/>
    <property type="gene ID" value="A4U43_C05F9980"/>
</dbReference>
<keyword evidence="2" id="KW-1185">Reference proteome</keyword>
<reference evidence="2" key="1">
    <citation type="journal article" date="2017" name="Nat. Commun.">
        <title>The asparagus genome sheds light on the origin and evolution of a young Y chromosome.</title>
        <authorList>
            <person name="Harkess A."/>
            <person name="Zhou J."/>
            <person name="Xu C."/>
            <person name="Bowers J.E."/>
            <person name="Van der Hulst R."/>
            <person name="Ayyampalayam S."/>
            <person name="Mercati F."/>
            <person name="Riccardi P."/>
            <person name="McKain M.R."/>
            <person name="Kakrana A."/>
            <person name="Tang H."/>
            <person name="Ray J."/>
            <person name="Groenendijk J."/>
            <person name="Arikit S."/>
            <person name="Mathioni S.M."/>
            <person name="Nakano M."/>
            <person name="Shan H."/>
            <person name="Telgmann-Rauber A."/>
            <person name="Kanno A."/>
            <person name="Yue Z."/>
            <person name="Chen H."/>
            <person name="Li W."/>
            <person name="Chen Y."/>
            <person name="Xu X."/>
            <person name="Zhang Y."/>
            <person name="Luo S."/>
            <person name="Chen H."/>
            <person name="Gao J."/>
            <person name="Mao Z."/>
            <person name="Pires J.C."/>
            <person name="Luo M."/>
            <person name="Kudrna D."/>
            <person name="Wing R.A."/>
            <person name="Meyers B.C."/>
            <person name="Yi K."/>
            <person name="Kong H."/>
            <person name="Lavrijsen P."/>
            <person name="Sunseri F."/>
            <person name="Falavigna A."/>
            <person name="Ye Y."/>
            <person name="Leebens-Mack J.H."/>
            <person name="Chen G."/>
        </authorList>
    </citation>
    <scope>NUCLEOTIDE SEQUENCE [LARGE SCALE GENOMIC DNA]</scope>
    <source>
        <strain evidence="2">cv. DH0086</strain>
    </source>
</reference>
<accession>A0A5P1EUA5</accession>
<evidence type="ECO:0000313" key="1">
    <source>
        <dbReference type="EMBL" id="ONK68309.1"/>
    </source>
</evidence>
<name>A0A5P1EUA5_ASPOF</name>
<dbReference type="Proteomes" id="UP000243459">
    <property type="component" value="Chromosome 5"/>
</dbReference>
<organism evidence="1 2">
    <name type="scientific">Asparagus officinalis</name>
    <name type="common">Garden asparagus</name>
    <dbReference type="NCBI Taxonomy" id="4686"/>
    <lineage>
        <taxon>Eukaryota</taxon>
        <taxon>Viridiplantae</taxon>
        <taxon>Streptophyta</taxon>
        <taxon>Embryophyta</taxon>
        <taxon>Tracheophyta</taxon>
        <taxon>Spermatophyta</taxon>
        <taxon>Magnoliopsida</taxon>
        <taxon>Liliopsida</taxon>
        <taxon>Asparagales</taxon>
        <taxon>Asparagaceae</taxon>
        <taxon>Asparagoideae</taxon>
        <taxon>Asparagus</taxon>
    </lineage>
</organism>
<dbReference type="AlphaFoldDB" id="A0A5P1EUA5"/>
<dbReference type="EMBL" id="CM007385">
    <property type="protein sequence ID" value="ONK68309.1"/>
    <property type="molecule type" value="Genomic_DNA"/>
</dbReference>
<protein>
    <submittedName>
        <fullName evidence="1">Uncharacterized protein</fullName>
    </submittedName>
</protein>
<sequence>MKNKAEERKFLPVNLQWTFEQGNFVNSWGFKVSNTYYSLWTVSKSLFRFAYDSSSIKLDPKVVQFLFYLKQKQFGLGLNFTVCLNIKVYLGLCVINRSSTKLDPNVVQFPFSLETETI</sequence>